<evidence type="ECO:0000313" key="5">
    <source>
        <dbReference type="EMBL" id="NAW63936.1"/>
    </source>
</evidence>
<dbReference type="GO" id="GO:0005509">
    <property type="term" value="F:calcium ion binding"/>
    <property type="evidence" value="ECO:0007669"/>
    <property type="project" value="TreeGrafter"/>
</dbReference>
<dbReference type="RefSeq" id="WP_161442429.1">
    <property type="nucleotide sequence ID" value="NZ_WXWW01000036.1"/>
</dbReference>
<dbReference type="Pfam" id="PF08450">
    <property type="entry name" value="SGL"/>
    <property type="match status" value="1"/>
</dbReference>
<feature type="binding site" evidence="3">
    <location>
        <position position="100"/>
    </location>
    <ligand>
        <name>substrate</name>
    </ligand>
</feature>
<dbReference type="SUPFAM" id="SSF63829">
    <property type="entry name" value="Calcium-dependent phosphotriesterase"/>
    <property type="match status" value="1"/>
</dbReference>
<feature type="binding site" evidence="3">
    <location>
        <position position="200"/>
    </location>
    <ligand>
        <name>a divalent metal cation</name>
        <dbReference type="ChEBI" id="CHEBI:60240"/>
    </ligand>
</feature>
<feature type="binding site" evidence="3">
    <location>
        <position position="102"/>
    </location>
    <ligand>
        <name>substrate</name>
    </ligand>
</feature>
<organism evidence="5 6">
    <name type="scientific">Photobacterium halotolerans</name>
    <dbReference type="NCBI Taxonomy" id="265726"/>
    <lineage>
        <taxon>Bacteria</taxon>
        <taxon>Pseudomonadati</taxon>
        <taxon>Pseudomonadota</taxon>
        <taxon>Gammaproteobacteria</taxon>
        <taxon>Vibrionales</taxon>
        <taxon>Vibrionaceae</taxon>
        <taxon>Photobacterium</taxon>
    </lineage>
</organism>
<feature type="active site" description="Proton donor/acceptor" evidence="2">
    <location>
        <position position="200"/>
    </location>
</feature>
<dbReference type="EMBL" id="WXWW01000036">
    <property type="protein sequence ID" value="NAW63936.1"/>
    <property type="molecule type" value="Genomic_DNA"/>
</dbReference>
<keyword evidence="3" id="KW-0479">Metal-binding</keyword>
<accession>A0A7X4W850</accession>
<evidence type="ECO:0000256" key="1">
    <source>
        <dbReference type="ARBA" id="ARBA00008853"/>
    </source>
</evidence>
<gene>
    <name evidence="5" type="ORF">CAG72_01785</name>
</gene>
<evidence type="ECO:0000313" key="6">
    <source>
        <dbReference type="Proteomes" id="UP000465712"/>
    </source>
</evidence>
<evidence type="ECO:0000256" key="3">
    <source>
        <dbReference type="PIRSR" id="PIRSR605511-2"/>
    </source>
</evidence>
<reference evidence="5 6" key="1">
    <citation type="submission" date="2017-05" db="EMBL/GenBank/DDBJ databases">
        <title>High clonality and local adaptation shapes Vibrionaceae linages within an endangered oasis.</title>
        <authorList>
            <person name="Vazquez-Rosas-Landa M."/>
        </authorList>
    </citation>
    <scope>NUCLEOTIDE SEQUENCE [LARGE SCALE GENOMIC DNA]</scope>
    <source>
        <strain evidence="5 6">P46_P4S1P180</strain>
    </source>
</reference>
<feature type="domain" description="SMP-30/Gluconolactonase/LRE-like region" evidence="4">
    <location>
        <begin position="16"/>
        <end position="257"/>
    </location>
</feature>
<dbReference type="PRINTS" id="PR01790">
    <property type="entry name" value="SMP30FAMILY"/>
</dbReference>
<proteinExistence type="inferred from homology"/>
<dbReference type="InterPro" id="IPR005511">
    <property type="entry name" value="SMP-30"/>
</dbReference>
<dbReference type="AlphaFoldDB" id="A0A7X4W850"/>
<dbReference type="InterPro" id="IPR011042">
    <property type="entry name" value="6-blade_b-propeller_TolB-like"/>
</dbReference>
<dbReference type="InterPro" id="IPR013658">
    <property type="entry name" value="SGL"/>
</dbReference>
<comment type="caution">
    <text evidence="5">The sequence shown here is derived from an EMBL/GenBank/DDBJ whole genome shotgun (WGS) entry which is preliminary data.</text>
</comment>
<feature type="binding site" evidence="3">
    <location>
        <position position="18"/>
    </location>
    <ligand>
        <name>a divalent metal cation</name>
        <dbReference type="ChEBI" id="CHEBI:60240"/>
    </ligand>
</feature>
<dbReference type="Proteomes" id="UP000465712">
    <property type="component" value="Unassembled WGS sequence"/>
</dbReference>
<dbReference type="GO" id="GO:0004341">
    <property type="term" value="F:gluconolactonase activity"/>
    <property type="evidence" value="ECO:0007669"/>
    <property type="project" value="TreeGrafter"/>
</dbReference>
<dbReference type="PANTHER" id="PTHR10907">
    <property type="entry name" value="REGUCALCIN"/>
    <property type="match status" value="1"/>
</dbReference>
<dbReference type="GO" id="GO:0019853">
    <property type="term" value="P:L-ascorbic acid biosynthetic process"/>
    <property type="evidence" value="ECO:0007669"/>
    <property type="project" value="TreeGrafter"/>
</dbReference>
<evidence type="ECO:0000259" key="4">
    <source>
        <dbReference type="Pfam" id="PF08450"/>
    </source>
</evidence>
<feature type="binding site" evidence="3">
    <location>
        <position position="150"/>
    </location>
    <ligand>
        <name>a divalent metal cation</name>
        <dbReference type="ChEBI" id="CHEBI:60240"/>
    </ligand>
</feature>
<comment type="similarity">
    <text evidence="1">Belongs to the SMP-30/CGR1 family.</text>
</comment>
<evidence type="ECO:0000256" key="2">
    <source>
        <dbReference type="PIRSR" id="PIRSR605511-1"/>
    </source>
</evidence>
<dbReference type="Gene3D" id="2.120.10.30">
    <property type="entry name" value="TolB, C-terminal domain"/>
    <property type="match status" value="1"/>
</dbReference>
<name>A0A7X4W850_9GAMM</name>
<sequence length="302" mass="33629">MNNPFARPLTDIRCEIGESPIWLASQQTLFWVDTEHNRVHQYSLMTKTHSSTDVPVAVTAIAPARSGWLAATKTGLYRCQADFSGFEFIADPTEGLAGIRLNDAVNCPSGDLWFGSMNETHLEQADGCLYRYRADTHTISQLDSGYAVANGIAFNARLKRAYVANMFRGQVIELQMSEDWTAVLSKRVFIQLPEQEGLPDGLNTDALGNLYVCHWNKGAVSIYNPQGKCIHLEALPVKHATRCTFGGDKLDILFVTTGWYGMSEQERSEQPLSGCTFVMPSLFEGNTDSIFCESLSHQPFRQ</sequence>
<dbReference type="PANTHER" id="PTHR10907:SF47">
    <property type="entry name" value="REGUCALCIN"/>
    <property type="match status" value="1"/>
</dbReference>
<comment type="cofactor">
    <cofactor evidence="3">
        <name>Zn(2+)</name>
        <dbReference type="ChEBI" id="CHEBI:29105"/>
    </cofactor>
    <text evidence="3">Binds 1 divalent metal cation per subunit.</text>
</comment>
<protein>
    <submittedName>
        <fullName evidence="5">SMP-30/gluconolactonase/LRE family protein</fullName>
    </submittedName>
</protein>
<keyword evidence="3" id="KW-0862">Zinc</keyword>